<dbReference type="GO" id="GO:0044877">
    <property type="term" value="F:protein-containing complex binding"/>
    <property type="evidence" value="ECO:0007669"/>
    <property type="project" value="TreeGrafter"/>
</dbReference>
<sequence length="185" mass="19930">MRILVTGSSGLIGTAVCARLVVEGYDVVRAQRRKPDRADEGETIIPIDMANALAAEDWSHALRGVDAVVNCAGVLQDSAREHTTEVHAWGAGALFRSCERAGVRRVIHFSAIGVDREQSSAFSASKLAGDEALMKLDLEWVVLRPSVVLGQPVFGASALFRGLAALSFHPCRIPAGFKWSNSTMW</sequence>
<name>A0A1I4D3N3_9HYPH</name>
<dbReference type="PANTHER" id="PTHR12126:SF11">
    <property type="entry name" value="NADH DEHYDROGENASE [UBIQUINONE] 1 ALPHA SUBCOMPLEX SUBUNIT 9, MITOCHONDRIAL"/>
    <property type="match status" value="1"/>
</dbReference>
<gene>
    <name evidence="2" type="ORF">SAMN04488498_11577</name>
</gene>
<proteinExistence type="predicted"/>
<dbReference type="SUPFAM" id="SSF51735">
    <property type="entry name" value="NAD(P)-binding Rossmann-fold domains"/>
    <property type="match status" value="1"/>
</dbReference>
<protein>
    <submittedName>
        <fullName evidence="2">NAD(P)H-binding</fullName>
    </submittedName>
</protein>
<dbReference type="Gene3D" id="3.40.50.720">
    <property type="entry name" value="NAD(P)-binding Rossmann-like Domain"/>
    <property type="match status" value="1"/>
</dbReference>
<evidence type="ECO:0000313" key="2">
    <source>
        <dbReference type="EMBL" id="SFK87047.1"/>
    </source>
</evidence>
<reference evidence="2 3" key="1">
    <citation type="submission" date="2016-10" db="EMBL/GenBank/DDBJ databases">
        <authorList>
            <person name="Varghese N."/>
            <person name="Submissions S."/>
        </authorList>
    </citation>
    <scope>NUCLEOTIDE SEQUENCE [LARGE SCALE GENOMIC DNA]</scope>
    <source>
        <strain evidence="2 3">DSM 21822</strain>
    </source>
</reference>
<dbReference type="InterPro" id="IPR051207">
    <property type="entry name" value="ComplexI_NDUFA9_subunit"/>
</dbReference>
<dbReference type="InterPro" id="IPR016040">
    <property type="entry name" value="NAD(P)-bd_dom"/>
</dbReference>
<keyword evidence="3" id="KW-1185">Reference proteome</keyword>
<dbReference type="Proteomes" id="UP000323300">
    <property type="component" value="Unassembled WGS sequence"/>
</dbReference>
<dbReference type="PANTHER" id="PTHR12126">
    <property type="entry name" value="NADH-UBIQUINONE OXIDOREDUCTASE 39 KDA SUBUNIT-RELATED"/>
    <property type="match status" value="1"/>
</dbReference>
<dbReference type="Pfam" id="PF13460">
    <property type="entry name" value="NAD_binding_10"/>
    <property type="match status" value="1"/>
</dbReference>
<organism evidence="2 3">
    <name type="scientific">Neomesorhizobium albiziae</name>
    <dbReference type="NCBI Taxonomy" id="335020"/>
    <lineage>
        <taxon>Bacteria</taxon>
        <taxon>Pseudomonadati</taxon>
        <taxon>Pseudomonadota</taxon>
        <taxon>Alphaproteobacteria</taxon>
        <taxon>Hyphomicrobiales</taxon>
        <taxon>Phyllobacteriaceae</taxon>
        <taxon>Neomesorhizobium</taxon>
    </lineage>
</organism>
<dbReference type="AlphaFoldDB" id="A0A1I4D3N3"/>
<evidence type="ECO:0000313" key="3">
    <source>
        <dbReference type="Proteomes" id="UP000323300"/>
    </source>
</evidence>
<dbReference type="EMBL" id="FOSL01000015">
    <property type="protein sequence ID" value="SFK87047.1"/>
    <property type="molecule type" value="Genomic_DNA"/>
</dbReference>
<dbReference type="InterPro" id="IPR036291">
    <property type="entry name" value="NAD(P)-bd_dom_sf"/>
</dbReference>
<accession>A0A1I4D3N3</accession>
<feature type="domain" description="NAD(P)-binding" evidence="1">
    <location>
        <begin position="7"/>
        <end position="148"/>
    </location>
</feature>
<evidence type="ECO:0000259" key="1">
    <source>
        <dbReference type="Pfam" id="PF13460"/>
    </source>
</evidence>